<dbReference type="SUPFAM" id="SSF50978">
    <property type="entry name" value="WD40 repeat-like"/>
    <property type="match status" value="1"/>
</dbReference>
<accession>A0A0T6B4K8</accession>
<dbReference type="EMBL" id="LJIG01009879">
    <property type="protein sequence ID" value="KRT82198.1"/>
    <property type="molecule type" value="Genomic_DNA"/>
</dbReference>
<dbReference type="PANTHER" id="PTHR14091:SF0">
    <property type="entry name" value="PERIODIC TRYPTOPHAN PROTEIN 1 HOMOLOG"/>
    <property type="match status" value="1"/>
</dbReference>
<gene>
    <name evidence="6" type="ORF">AMK59_4615</name>
</gene>
<dbReference type="InterPro" id="IPR036322">
    <property type="entry name" value="WD40_repeat_dom_sf"/>
</dbReference>
<feature type="compositionally biased region" description="Acidic residues" evidence="5">
    <location>
        <begin position="95"/>
        <end position="109"/>
    </location>
</feature>
<sequence length="279" mass="31299">MDLESESKINFIPCIRWVKQGVAKTNPEKVQLTKEELVQIINETKSKLQIAESEESTSGNASTTVDDEFKLEHYDDEEENDNNPLGVASLAELPTEAEENFSDSDDSEKEDERLKIDDNLILAGRVDGDASSLEIYVYNDSEGSLYVHHDFLLPSFPLCIEWLDHEPGHSPGNYCAIGSMDPIIDIWDLDIINCLEPAYSLGKKAKKKKNIKHVGHHDAVLSLSWNHNFHHILASGSVDSTIILWDLDRAEPSVTIKSFTDKVQCLDWHKLEAQALLAG</sequence>
<dbReference type="AlphaFoldDB" id="A0A0T6B4K8"/>
<evidence type="ECO:0000256" key="3">
    <source>
        <dbReference type="ARBA" id="ARBA00022737"/>
    </source>
</evidence>
<dbReference type="SMART" id="SM00320">
    <property type="entry name" value="WD40"/>
    <property type="match status" value="1"/>
</dbReference>
<dbReference type="InterPro" id="IPR019775">
    <property type="entry name" value="WD40_repeat_CS"/>
</dbReference>
<keyword evidence="1" id="KW-0597">Phosphoprotein</keyword>
<keyword evidence="3" id="KW-0677">Repeat</keyword>
<dbReference type="OrthoDB" id="270624at2759"/>
<dbReference type="InterPro" id="IPR001680">
    <property type="entry name" value="WD40_rpt"/>
</dbReference>
<keyword evidence="2 4" id="KW-0853">WD repeat</keyword>
<dbReference type="GO" id="GO:0006364">
    <property type="term" value="P:rRNA processing"/>
    <property type="evidence" value="ECO:0007669"/>
    <property type="project" value="InterPro"/>
</dbReference>
<dbReference type="Gene3D" id="2.130.10.10">
    <property type="entry name" value="YVTN repeat-like/Quinoprotein amine dehydrogenase"/>
    <property type="match status" value="1"/>
</dbReference>
<evidence type="ECO:0000256" key="2">
    <source>
        <dbReference type="ARBA" id="ARBA00022574"/>
    </source>
</evidence>
<dbReference type="PROSITE" id="PS50082">
    <property type="entry name" value="WD_REPEATS_2"/>
    <property type="match status" value="1"/>
</dbReference>
<reference evidence="6 7" key="1">
    <citation type="submission" date="2015-09" db="EMBL/GenBank/DDBJ databases">
        <title>Draft genome of the scarab beetle Oryctes borbonicus.</title>
        <authorList>
            <person name="Meyer J.M."/>
            <person name="Markov G.V."/>
            <person name="Baskaran P."/>
            <person name="Herrmann M."/>
            <person name="Sommer R.J."/>
            <person name="Roedelsperger C."/>
        </authorList>
    </citation>
    <scope>NUCLEOTIDE SEQUENCE [LARGE SCALE GENOMIC DNA]</scope>
    <source>
        <strain evidence="6">OB123</strain>
        <tissue evidence="6">Whole animal</tissue>
    </source>
</reference>
<evidence type="ECO:0000256" key="4">
    <source>
        <dbReference type="PROSITE-ProRule" id="PRU00221"/>
    </source>
</evidence>
<organism evidence="6 7">
    <name type="scientific">Oryctes borbonicus</name>
    <dbReference type="NCBI Taxonomy" id="1629725"/>
    <lineage>
        <taxon>Eukaryota</taxon>
        <taxon>Metazoa</taxon>
        <taxon>Ecdysozoa</taxon>
        <taxon>Arthropoda</taxon>
        <taxon>Hexapoda</taxon>
        <taxon>Insecta</taxon>
        <taxon>Pterygota</taxon>
        <taxon>Neoptera</taxon>
        <taxon>Endopterygota</taxon>
        <taxon>Coleoptera</taxon>
        <taxon>Polyphaga</taxon>
        <taxon>Scarabaeiformia</taxon>
        <taxon>Scarabaeidae</taxon>
        <taxon>Dynastinae</taxon>
        <taxon>Oryctes</taxon>
    </lineage>
</organism>
<feature type="region of interest" description="Disordered" evidence="5">
    <location>
        <begin position="93"/>
        <end position="113"/>
    </location>
</feature>
<keyword evidence="7" id="KW-1185">Reference proteome</keyword>
<dbReference type="InterPro" id="IPR044285">
    <property type="entry name" value="PWP1"/>
</dbReference>
<dbReference type="PROSITE" id="PS50294">
    <property type="entry name" value="WD_REPEATS_REGION"/>
    <property type="match status" value="1"/>
</dbReference>
<dbReference type="Proteomes" id="UP000051574">
    <property type="component" value="Unassembled WGS sequence"/>
</dbReference>
<evidence type="ECO:0000256" key="5">
    <source>
        <dbReference type="SAM" id="MobiDB-lite"/>
    </source>
</evidence>
<protein>
    <submittedName>
        <fullName evidence="6">WD40 domain-containing protein</fullName>
    </submittedName>
</protein>
<dbReference type="GO" id="GO:0005634">
    <property type="term" value="C:nucleus"/>
    <property type="evidence" value="ECO:0007669"/>
    <property type="project" value="TreeGrafter"/>
</dbReference>
<dbReference type="Pfam" id="PF00400">
    <property type="entry name" value="WD40"/>
    <property type="match status" value="1"/>
</dbReference>
<dbReference type="InterPro" id="IPR015943">
    <property type="entry name" value="WD40/YVTN_repeat-like_dom_sf"/>
</dbReference>
<dbReference type="PROSITE" id="PS00678">
    <property type="entry name" value="WD_REPEATS_1"/>
    <property type="match status" value="1"/>
</dbReference>
<evidence type="ECO:0000313" key="6">
    <source>
        <dbReference type="EMBL" id="KRT82198.1"/>
    </source>
</evidence>
<evidence type="ECO:0000256" key="1">
    <source>
        <dbReference type="ARBA" id="ARBA00022553"/>
    </source>
</evidence>
<feature type="repeat" description="WD" evidence="4">
    <location>
        <begin position="213"/>
        <end position="255"/>
    </location>
</feature>
<name>A0A0T6B4K8_9SCAR</name>
<comment type="caution">
    <text evidence="6">The sequence shown here is derived from an EMBL/GenBank/DDBJ whole genome shotgun (WGS) entry which is preliminary data.</text>
</comment>
<proteinExistence type="predicted"/>
<evidence type="ECO:0000313" key="7">
    <source>
        <dbReference type="Proteomes" id="UP000051574"/>
    </source>
</evidence>
<dbReference type="PANTHER" id="PTHR14091">
    <property type="entry name" value="PERIODIC TRYPTOPHAN PROTEIN 1"/>
    <property type="match status" value="1"/>
</dbReference>